<dbReference type="PANTHER" id="PTHR43884">
    <property type="entry name" value="ACYL-COA DEHYDROGENASE"/>
    <property type="match status" value="1"/>
</dbReference>
<dbReference type="InterPro" id="IPR046373">
    <property type="entry name" value="Acyl-CoA_Oxase/DH_mid-dom_sf"/>
</dbReference>
<dbReference type="InterPro" id="IPR037069">
    <property type="entry name" value="AcylCoA_DH/ox_N_sf"/>
</dbReference>
<keyword evidence="3" id="KW-1185">Reference proteome</keyword>
<dbReference type="Proteomes" id="UP001597286">
    <property type="component" value="Unassembled WGS sequence"/>
</dbReference>
<dbReference type="RefSeq" id="WP_378484431.1">
    <property type="nucleotide sequence ID" value="NZ_JBHUFB010000008.1"/>
</dbReference>
<feature type="domain" description="Acyl-CoA dehydrogenase/oxidase N-terminal" evidence="1">
    <location>
        <begin position="7"/>
        <end position="108"/>
    </location>
</feature>
<dbReference type="SUPFAM" id="SSF56645">
    <property type="entry name" value="Acyl-CoA dehydrogenase NM domain-like"/>
    <property type="match status" value="1"/>
</dbReference>
<comment type="caution">
    <text evidence="2">The sequence shown here is derived from an EMBL/GenBank/DDBJ whole genome shotgun (WGS) entry which is preliminary data.</text>
</comment>
<dbReference type="InterPro" id="IPR009100">
    <property type="entry name" value="AcylCoA_DH/oxidase_NM_dom_sf"/>
</dbReference>
<dbReference type="Pfam" id="PF02771">
    <property type="entry name" value="Acyl-CoA_dh_N"/>
    <property type="match status" value="1"/>
</dbReference>
<evidence type="ECO:0000313" key="2">
    <source>
        <dbReference type="EMBL" id="MFD1811899.1"/>
    </source>
</evidence>
<accession>A0ABW4P0L7</accession>
<dbReference type="Gene3D" id="2.40.110.10">
    <property type="entry name" value="Butyryl-CoA Dehydrogenase, subunit A, domain 2"/>
    <property type="match status" value="1"/>
</dbReference>
<evidence type="ECO:0000313" key="3">
    <source>
        <dbReference type="Proteomes" id="UP001597286"/>
    </source>
</evidence>
<protein>
    <submittedName>
        <fullName evidence="2">Acyl-CoA dehydrogenase family protein</fullName>
    </submittedName>
</protein>
<gene>
    <name evidence="2" type="ORF">ACFSJG_06700</name>
</gene>
<dbReference type="PANTHER" id="PTHR43884:SF12">
    <property type="entry name" value="ISOVALERYL-COA DEHYDROGENASE, MITOCHONDRIAL-RELATED"/>
    <property type="match status" value="1"/>
</dbReference>
<dbReference type="EMBL" id="JBHUFB010000008">
    <property type="protein sequence ID" value="MFD1811899.1"/>
    <property type="molecule type" value="Genomic_DNA"/>
</dbReference>
<evidence type="ECO:0000259" key="1">
    <source>
        <dbReference type="Pfam" id="PF02771"/>
    </source>
</evidence>
<dbReference type="Gene3D" id="1.10.540.10">
    <property type="entry name" value="Acyl-CoA dehydrogenase/oxidase, N-terminal domain"/>
    <property type="match status" value="1"/>
</dbReference>
<proteinExistence type="predicted"/>
<reference evidence="3" key="1">
    <citation type="journal article" date="2019" name="Int. J. Syst. Evol. Microbiol.">
        <title>The Global Catalogue of Microorganisms (GCM) 10K type strain sequencing project: providing services to taxonomists for standard genome sequencing and annotation.</title>
        <authorList>
            <consortium name="The Broad Institute Genomics Platform"/>
            <consortium name="The Broad Institute Genome Sequencing Center for Infectious Disease"/>
            <person name="Wu L."/>
            <person name="Ma J."/>
        </authorList>
    </citation>
    <scope>NUCLEOTIDE SEQUENCE [LARGE SCALE GENOMIC DNA]</scope>
    <source>
        <strain evidence="3">DT72</strain>
    </source>
</reference>
<sequence>MTHWPELAHDIAEDVLFPAADSVDADGEIPSSHFYALADAGFYGLAAPPELGGPTIDIADLVAVVETLCGGCLATTFTWMQHHGVVGGLAASGNTALRERFWDGLLSGSVRGGVAFAGAIPQPPLLYARRVDGGYVLDGVAPFVTGWGIVDVLQLSARDEFDDSIVHLLVDATETAGLTVDELPLIAARGSNTVRMRIDGLEARDDQVVGVVAPEVFAAGQTFGSWLNGCMATGVARRCRAELTGLGVDTHALDLTSVSVRDGLDAALAGDDTDLFEARAAASELALRSAAALVTATGSAASVTGTTAGRLMREATLTLVAASRPQIRSELLNRFGGPTGMR</sequence>
<organism evidence="2 3">
    <name type="scientific">Rhodococcus gannanensis</name>
    <dbReference type="NCBI Taxonomy" id="1960308"/>
    <lineage>
        <taxon>Bacteria</taxon>
        <taxon>Bacillati</taxon>
        <taxon>Actinomycetota</taxon>
        <taxon>Actinomycetes</taxon>
        <taxon>Mycobacteriales</taxon>
        <taxon>Nocardiaceae</taxon>
        <taxon>Rhodococcus</taxon>
    </lineage>
</organism>
<dbReference type="InterPro" id="IPR013786">
    <property type="entry name" value="AcylCoA_DH/ox_N"/>
</dbReference>
<name>A0ABW4P0L7_9NOCA</name>